<sequence length="473" mass="53530">MSSTFARVLPSRLRVNESAIGRNSVGLEYFLAGTLPPRFLDGEPWGTVEVFLCDLEVTGSSSGSRLLKKCGITAIIRQYVVWGFTERVGSNQNEILGFLKSKGFDDENIERMSKRCKYLECIERERASEVWDYMRTIGIPERKLLHLISKCPKILALSLNEKLVPLVQCLCTLGTKSDEVATAITKFPHILFHSVEKKLCPLLALFQTIGISEKQMGKLILVNPRLISYSIDTKYAEMLDFLDSLGLKRKGAINKILSKNSSIMGYSVVNRLRPTAEFLKSVGLNELDIQRVVVGFPEILCRDAEKILKPNLEFLKQSGFNHEQIRLLVTGYPPILIKSTRNSLQPRIKFLVEEMGRELGEVADYPEFFRHGLKRSLEFRHRLLRLNKIDCSLFEMLECKHKKFLAKFGLIEGFCSAAQSEDEFRSLPLLSSRSASDQLLLCSSLLTPHLLLLPRALDSVSSASRIVRSRLGR</sequence>
<keyword evidence="2" id="KW-0805">Transcription regulation</keyword>
<organism evidence="4 5">
    <name type="scientific">Platanthera guangdongensis</name>
    <dbReference type="NCBI Taxonomy" id="2320717"/>
    <lineage>
        <taxon>Eukaryota</taxon>
        <taxon>Viridiplantae</taxon>
        <taxon>Streptophyta</taxon>
        <taxon>Embryophyta</taxon>
        <taxon>Tracheophyta</taxon>
        <taxon>Spermatophyta</taxon>
        <taxon>Magnoliopsida</taxon>
        <taxon>Liliopsida</taxon>
        <taxon>Asparagales</taxon>
        <taxon>Orchidaceae</taxon>
        <taxon>Orchidoideae</taxon>
        <taxon>Orchideae</taxon>
        <taxon>Orchidinae</taxon>
        <taxon>Platanthera</taxon>
    </lineage>
</organism>
<gene>
    <name evidence="4" type="ORF">KSP40_PGU008237</name>
</gene>
<accession>A0ABR2MM35</accession>
<evidence type="ECO:0000313" key="5">
    <source>
        <dbReference type="Proteomes" id="UP001412067"/>
    </source>
</evidence>
<dbReference type="Gene3D" id="1.25.70.10">
    <property type="entry name" value="Transcription termination factor 3, mitochondrial"/>
    <property type="match status" value="1"/>
</dbReference>
<dbReference type="EMBL" id="JBBWWR010000006">
    <property type="protein sequence ID" value="KAK8964761.1"/>
    <property type="molecule type" value="Genomic_DNA"/>
</dbReference>
<proteinExistence type="inferred from homology"/>
<comment type="caution">
    <text evidence="4">The sequence shown here is derived from an EMBL/GenBank/DDBJ whole genome shotgun (WGS) entry which is preliminary data.</text>
</comment>
<dbReference type="PANTHER" id="PTHR13068">
    <property type="entry name" value="CGI-12 PROTEIN-RELATED"/>
    <property type="match status" value="1"/>
</dbReference>
<dbReference type="SMART" id="SM00733">
    <property type="entry name" value="Mterf"/>
    <property type="match status" value="7"/>
</dbReference>
<keyword evidence="5" id="KW-1185">Reference proteome</keyword>
<dbReference type="InterPro" id="IPR003690">
    <property type="entry name" value="MTERF"/>
</dbReference>
<keyword evidence="2" id="KW-0804">Transcription</keyword>
<protein>
    <submittedName>
        <fullName evidence="4">Uncharacterized protein</fullName>
    </submittedName>
</protein>
<evidence type="ECO:0000313" key="4">
    <source>
        <dbReference type="EMBL" id="KAK8964761.1"/>
    </source>
</evidence>
<reference evidence="4 5" key="1">
    <citation type="journal article" date="2022" name="Nat. Plants">
        <title>Genomes of leafy and leafless Platanthera orchids illuminate the evolution of mycoheterotrophy.</title>
        <authorList>
            <person name="Li M.H."/>
            <person name="Liu K.W."/>
            <person name="Li Z."/>
            <person name="Lu H.C."/>
            <person name="Ye Q.L."/>
            <person name="Zhang D."/>
            <person name="Wang J.Y."/>
            <person name="Li Y.F."/>
            <person name="Zhong Z.M."/>
            <person name="Liu X."/>
            <person name="Yu X."/>
            <person name="Liu D.K."/>
            <person name="Tu X.D."/>
            <person name="Liu B."/>
            <person name="Hao Y."/>
            <person name="Liao X.Y."/>
            <person name="Jiang Y.T."/>
            <person name="Sun W.H."/>
            <person name="Chen J."/>
            <person name="Chen Y.Q."/>
            <person name="Ai Y."/>
            <person name="Zhai J.W."/>
            <person name="Wu S.S."/>
            <person name="Zhou Z."/>
            <person name="Hsiao Y.Y."/>
            <person name="Wu W.L."/>
            <person name="Chen Y.Y."/>
            <person name="Lin Y.F."/>
            <person name="Hsu J.L."/>
            <person name="Li C.Y."/>
            <person name="Wang Z.W."/>
            <person name="Zhao X."/>
            <person name="Zhong W.Y."/>
            <person name="Ma X.K."/>
            <person name="Ma L."/>
            <person name="Huang J."/>
            <person name="Chen G.Z."/>
            <person name="Huang M.Z."/>
            <person name="Huang L."/>
            <person name="Peng D.H."/>
            <person name="Luo Y.B."/>
            <person name="Zou S.Q."/>
            <person name="Chen S.P."/>
            <person name="Lan S."/>
            <person name="Tsai W.C."/>
            <person name="Van de Peer Y."/>
            <person name="Liu Z.J."/>
        </authorList>
    </citation>
    <scope>NUCLEOTIDE SEQUENCE [LARGE SCALE GENOMIC DNA]</scope>
    <source>
        <strain evidence="4">Lor288</strain>
    </source>
</reference>
<evidence type="ECO:0000256" key="1">
    <source>
        <dbReference type="ARBA" id="ARBA00007692"/>
    </source>
</evidence>
<dbReference type="Pfam" id="PF02536">
    <property type="entry name" value="mTERF"/>
    <property type="match status" value="1"/>
</dbReference>
<name>A0ABR2MM35_9ASPA</name>
<dbReference type="Proteomes" id="UP001412067">
    <property type="component" value="Unassembled WGS sequence"/>
</dbReference>
<comment type="similarity">
    <text evidence="1">Belongs to the mTERF family.</text>
</comment>
<evidence type="ECO:0000256" key="2">
    <source>
        <dbReference type="ARBA" id="ARBA00022472"/>
    </source>
</evidence>
<dbReference type="InterPro" id="IPR038538">
    <property type="entry name" value="MTERF_sf"/>
</dbReference>
<keyword evidence="3" id="KW-0809">Transit peptide</keyword>
<dbReference type="PANTHER" id="PTHR13068:SF173">
    <property type="entry name" value="EMB|CAB62602.1"/>
    <property type="match status" value="1"/>
</dbReference>
<evidence type="ECO:0000256" key="3">
    <source>
        <dbReference type="ARBA" id="ARBA00022946"/>
    </source>
</evidence>
<keyword evidence="2" id="KW-0806">Transcription termination</keyword>